<keyword evidence="5 11" id="KW-0479">Metal-binding</keyword>
<gene>
    <name evidence="11 12" type="primary">thiM</name>
    <name evidence="12" type="ORF">FYJ57_10315</name>
</gene>
<feature type="binding site" evidence="11">
    <location>
        <position position="124"/>
    </location>
    <ligand>
        <name>ATP</name>
        <dbReference type="ChEBI" id="CHEBI:30616"/>
    </ligand>
</feature>
<dbReference type="GO" id="GO:0000287">
    <property type="term" value="F:magnesium ion binding"/>
    <property type="evidence" value="ECO:0007669"/>
    <property type="project" value="UniProtKB-UniRule"/>
</dbReference>
<dbReference type="Gene3D" id="3.40.1190.20">
    <property type="match status" value="1"/>
</dbReference>
<evidence type="ECO:0000256" key="1">
    <source>
        <dbReference type="ARBA" id="ARBA00001771"/>
    </source>
</evidence>
<evidence type="ECO:0000256" key="8">
    <source>
        <dbReference type="ARBA" id="ARBA00022840"/>
    </source>
</evidence>
<feature type="binding site" evidence="11">
    <location>
        <position position="204"/>
    </location>
    <ligand>
        <name>substrate</name>
    </ligand>
</feature>
<dbReference type="UniPathway" id="UPA00060">
    <property type="reaction ID" value="UER00139"/>
</dbReference>
<proteinExistence type="inferred from homology"/>
<dbReference type="PRINTS" id="PR01099">
    <property type="entry name" value="HYETHTZKNASE"/>
</dbReference>
<evidence type="ECO:0000256" key="5">
    <source>
        <dbReference type="ARBA" id="ARBA00022723"/>
    </source>
</evidence>
<evidence type="ECO:0000256" key="7">
    <source>
        <dbReference type="ARBA" id="ARBA00022777"/>
    </source>
</evidence>
<dbReference type="AlphaFoldDB" id="A0A7X2P408"/>
<dbReference type="InterPro" id="IPR029056">
    <property type="entry name" value="Ribokinase-like"/>
</dbReference>
<name>A0A7X2P408_9FIRM</name>
<comment type="similarity">
    <text evidence="11">Belongs to the Thz kinase family.</text>
</comment>
<evidence type="ECO:0000256" key="10">
    <source>
        <dbReference type="ARBA" id="ARBA00022977"/>
    </source>
</evidence>
<dbReference type="GO" id="GO:0009228">
    <property type="term" value="P:thiamine biosynthetic process"/>
    <property type="evidence" value="ECO:0007669"/>
    <property type="project" value="UniProtKB-KW"/>
</dbReference>
<evidence type="ECO:0000256" key="4">
    <source>
        <dbReference type="ARBA" id="ARBA00022679"/>
    </source>
</evidence>
<reference evidence="12 13" key="1">
    <citation type="submission" date="2019-08" db="EMBL/GenBank/DDBJ databases">
        <title>In-depth cultivation of the pig gut microbiome towards novel bacterial diversity and tailored functional studies.</title>
        <authorList>
            <person name="Wylensek D."/>
            <person name="Hitch T.C.A."/>
            <person name="Clavel T."/>
        </authorList>
    </citation>
    <scope>NUCLEOTIDE SEQUENCE [LARGE SCALE GENOMIC DNA]</scope>
    <source>
        <strain evidence="12 13">BSM-380-WT-5A</strain>
    </source>
</reference>
<keyword evidence="10 11" id="KW-0784">Thiamine biosynthesis</keyword>
<dbReference type="GO" id="GO:0004417">
    <property type="term" value="F:hydroxyethylthiazole kinase activity"/>
    <property type="evidence" value="ECO:0007669"/>
    <property type="project" value="UniProtKB-UniRule"/>
</dbReference>
<dbReference type="HAMAP" id="MF_00228">
    <property type="entry name" value="Thz_kinase"/>
    <property type="match status" value="1"/>
</dbReference>
<feature type="binding site" evidence="11">
    <location>
        <position position="48"/>
    </location>
    <ligand>
        <name>substrate</name>
    </ligand>
</feature>
<evidence type="ECO:0000256" key="3">
    <source>
        <dbReference type="ARBA" id="ARBA00004868"/>
    </source>
</evidence>
<keyword evidence="7 11" id="KW-0418">Kinase</keyword>
<dbReference type="InterPro" id="IPR000417">
    <property type="entry name" value="Hyethyz_kinase"/>
</dbReference>
<dbReference type="RefSeq" id="WP_154432566.1">
    <property type="nucleotide sequence ID" value="NZ_VUMS01000017.1"/>
</dbReference>
<dbReference type="SUPFAM" id="SSF53613">
    <property type="entry name" value="Ribokinase-like"/>
    <property type="match status" value="1"/>
</dbReference>
<comment type="pathway">
    <text evidence="3 11">Cofactor biosynthesis; thiamine diphosphate biosynthesis; 4-methyl-5-(2-phosphoethyl)-thiazole from 5-(2-hydroxyethyl)-4-methylthiazole: step 1/1.</text>
</comment>
<evidence type="ECO:0000256" key="9">
    <source>
        <dbReference type="ARBA" id="ARBA00022842"/>
    </source>
</evidence>
<evidence type="ECO:0000256" key="6">
    <source>
        <dbReference type="ARBA" id="ARBA00022741"/>
    </source>
</evidence>
<protein>
    <recommendedName>
        <fullName evidence="11">Hydroxyethylthiazole kinase</fullName>
        <ecNumber evidence="11">2.7.1.50</ecNumber>
    </recommendedName>
    <alternativeName>
        <fullName evidence="11">4-methyl-5-beta-hydroxyethylthiazole kinase</fullName>
        <shortName evidence="11">TH kinase</shortName>
        <shortName evidence="11">Thz kinase</shortName>
    </alternativeName>
</protein>
<keyword evidence="8 11" id="KW-0067">ATP-binding</keyword>
<sequence>MIKQLENQLKSVRDATKREQPLIHCITNPISIHGCANMILAVGARPMMAEHPMEVEGITKTAGALMLNLGNITDVRIESMKCSARTAAKEGIPVLLDLVGVSCSKIRMELAMELIEKGKIQILKGNISELLAIAGQPFHGTGIDAGAEDAMTGDNEEERKEIFRRVSKKTGSVLLATGAKDLLVDQNRCLILENGVPELSGITGSGCMVGALSAAFLAQRDPFVAALLGTSVMGIAGEIAAKRSTGPGSFQMELLDAVAGLTQEELEARIRIREIGI</sequence>
<accession>A0A7X2P408</accession>
<keyword evidence="4 11" id="KW-0808">Transferase</keyword>
<evidence type="ECO:0000313" key="12">
    <source>
        <dbReference type="EMBL" id="MST67109.1"/>
    </source>
</evidence>
<dbReference type="EMBL" id="VUMS01000017">
    <property type="protein sequence ID" value="MST67109.1"/>
    <property type="molecule type" value="Genomic_DNA"/>
</dbReference>
<dbReference type="GO" id="GO:0009229">
    <property type="term" value="P:thiamine diphosphate biosynthetic process"/>
    <property type="evidence" value="ECO:0007669"/>
    <property type="project" value="UniProtKB-UniRule"/>
</dbReference>
<comment type="caution">
    <text evidence="12">The sequence shown here is derived from an EMBL/GenBank/DDBJ whole genome shotgun (WGS) entry which is preliminary data.</text>
</comment>
<organism evidence="12 13">
    <name type="scientific">Oliverpabstia intestinalis</name>
    <dbReference type="NCBI Taxonomy" id="2606633"/>
    <lineage>
        <taxon>Bacteria</taxon>
        <taxon>Bacillati</taxon>
        <taxon>Bacillota</taxon>
        <taxon>Clostridia</taxon>
        <taxon>Lachnospirales</taxon>
        <taxon>Lachnospiraceae</taxon>
        <taxon>Oliverpabstia</taxon>
    </lineage>
</organism>
<evidence type="ECO:0000256" key="11">
    <source>
        <dbReference type="HAMAP-Rule" id="MF_00228"/>
    </source>
</evidence>
<comment type="cofactor">
    <cofactor evidence="2 11">
        <name>Mg(2+)</name>
        <dbReference type="ChEBI" id="CHEBI:18420"/>
    </cofactor>
</comment>
<dbReference type="NCBIfam" id="NF006830">
    <property type="entry name" value="PRK09355.1"/>
    <property type="match status" value="1"/>
</dbReference>
<keyword evidence="9 11" id="KW-0460">Magnesium</keyword>
<dbReference type="Pfam" id="PF02110">
    <property type="entry name" value="HK"/>
    <property type="match status" value="1"/>
</dbReference>
<evidence type="ECO:0000256" key="2">
    <source>
        <dbReference type="ARBA" id="ARBA00001946"/>
    </source>
</evidence>
<dbReference type="Proteomes" id="UP000440513">
    <property type="component" value="Unassembled WGS sequence"/>
</dbReference>
<comment type="catalytic activity">
    <reaction evidence="1 11">
        <text>5-(2-hydroxyethyl)-4-methylthiazole + ATP = 4-methyl-5-(2-phosphooxyethyl)-thiazole + ADP + H(+)</text>
        <dbReference type="Rhea" id="RHEA:24212"/>
        <dbReference type="ChEBI" id="CHEBI:15378"/>
        <dbReference type="ChEBI" id="CHEBI:17957"/>
        <dbReference type="ChEBI" id="CHEBI:30616"/>
        <dbReference type="ChEBI" id="CHEBI:58296"/>
        <dbReference type="ChEBI" id="CHEBI:456216"/>
        <dbReference type="EC" id="2.7.1.50"/>
    </reaction>
</comment>
<dbReference type="GO" id="GO:0005524">
    <property type="term" value="F:ATP binding"/>
    <property type="evidence" value="ECO:0007669"/>
    <property type="project" value="UniProtKB-UniRule"/>
</dbReference>
<feature type="binding site" evidence="11">
    <location>
        <position position="177"/>
    </location>
    <ligand>
        <name>ATP</name>
        <dbReference type="ChEBI" id="CHEBI:30616"/>
    </ligand>
</feature>
<keyword evidence="6 11" id="KW-0547">Nucleotide-binding</keyword>
<evidence type="ECO:0000313" key="13">
    <source>
        <dbReference type="Proteomes" id="UP000440513"/>
    </source>
</evidence>
<dbReference type="PIRSF" id="PIRSF000513">
    <property type="entry name" value="Thz_kinase"/>
    <property type="match status" value="1"/>
</dbReference>
<dbReference type="EC" id="2.7.1.50" evidence="11"/>
<comment type="function">
    <text evidence="11">Catalyzes the phosphorylation of the hydroxyl group of 4-methyl-5-beta-hydroxyethylthiazole (THZ).</text>
</comment>
<dbReference type="CDD" id="cd01170">
    <property type="entry name" value="THZ_kinase"/>
    <property type="match status" value="1"/>
</dbReference>
<keyword evidence="13" id="KW-1185">Reference proteome</keyword>